<dbReference type="CDD" id="cd00093">
    <property type="entry name" value="HTH_XRE"/>
    <property type="match status" value="1"/>
</dbReference>
<dbReference type="GO" id="GO:0120147">
    <property type="term" value="F:formylglycine-generating oxidase activity"/>
    <property type="evidence" value="ECO:0007669"/>
    <property type="project" value="TreeGrafter"/>
</dbReference>
<organism evidence="2 3">
    <name type="scientific">Streptomyces scabiei</name>
    <dbReference type="NCBI Taxonomy" id="1930"/>
    <lineage>
        <taxon>Bacteria</taxon>
        <taxon>Bacillati</taxon>
        <taxon>Actinomycetota</taxon>
        <taxon>Actinomycetes</taxon>
        <taxon>Kitasatosporales</taxon>
        <taxon>Streptomycetaceae</taxon>
        <taxon>Streptomyces</taxon>
    </lineage>
</organism>
<feature type="domain" description="Sulfatase-modifying factor enzyme-like" evidence="1">
    <location>
        <begin position="126"/>
        <end position="303"/>
    </location>
</feature>
<reference evidence="3" key="1">
    <citation type="submission" date="2015-11" db="EMBL/GenBank/DDBJ databases">
        <authorList>
            <consortium name="Cross-ministerial Strategic Innovation Promotion Program (SIP) consortium"/>
            <person name="Tomihama T."/>
            <person name="Ikenaga M."/>
            <person name="Sakai M."/>
            <person name="Okubo T."/>
            <person name="Ikeda S."/>
        </authorList>
    </citation>
    <scope>NUCLEOTIDE SEQUENCE [LARGE SCALE GENOMIC DNA]</scope>
    <source>
        <strain evidence="3">S58</strain>
    </source>
</reference>
<dbReference type="InterPro" id="IPR005532">
    <property type="entry name" value="SUMF_dom"/>
</dbReference>
<gene>
    <name evidence="2" type="primary">pkn1</name>
    <name evidence="2" type="ORF">SsS58_01629</name>
</gene>
<dbReference type="InterPro" id="IPR016187">
    <property type="entry name" value="CTDL_fold"/>
</dbReference>
<dbReference type="OMA" id="DDTGFRC"/>
<accession>A0A117ECN8</accession>
<dbReference type="Gene3D" id="3.90.1580.10">
    <property type="entry name" value="paralog of FGE (formylglycine-generating enzyme)"/>
    <property type="match status" value="1"/>
</dbReference>
<comment type="caution">
    <text evidence="2">The sequence shown here is derived from an EMBL/GenBank/DDBJ whole genome shotgun (WGS) entry which is preliminary data.</text>
</comment>
<dbReference type="EMBL" id="BCMM01000005">
    <property type="protein sequence ID" value="GAQ61280.1"/>
    <property type="molecule type" value="Genomic_DNA"/>
</dbReference>
<evidence type="ECO:0000313" key="3">
    <source>
        <dbReference type="Proteomes" id="UP000067448"/>
    </source>
</evidence>
<dbReference type="GeneID" id="24310314"/>
<reference evidence="3" key="3">
    <citation type="submission" date="2016-02" db="EMBL/GenBank/DDBJ databases">
        <title>Draft genome of pathogenic Streptomyces sp. in Japan.</title>
        <authorList>
            <person name="Tomihama T."/>
            <person name="Ikenaga M."/>
            <person name="Sakai M."/>
            <person name="Okubo T."/>
            <person name="Ikeda S."/>
        </authorList>
    </citation>
    <scope>NUCLEOTIDE SEQUENCE [LARGE SCALE GENOMIC DNA]</scope>
    <source>
        <strain evidence="3">S58</strain>
    </source>
</reference>
<keyword evidence="2" id="KW-0418">Kinase</keyword>
<keyword evidence="2" id="KW-0808">Transferase</keyword>
<dbReference type="PANTHER" id="PTHR23150:SF19">
    <property type="entry name" value="FORMYLGLYCINE-GENERATING ENZYME"/>
    <property type="match status" value="1"/>
</dbReference>
<dbReference type="Proteomes" id="UP000067448">
    <property type="component" value="Unassembled WGS sequence"/>
</dbReference>
<dbReference type="GO" id="GO:0004674">
    <property type="term" value="F:protein serine/threonine kinase activity"/>
    <property type="evidence" value="ECO:0007669"/>
    <property type="project" value="UniProtKB-EC"/>
</dbReference>
<dbReference type="InterPro" id="IPR051043">
    <property type="entry name" value="Sulfatase_Mod_Factor_Kinase"/>
</dbReference>
<name>A0A117ECN8_STRSC</name>
<proteinExistence type="predicted"/>
<protein>
    <submittedName>
        <fullName evidence="2">Serine/threonine-protein kinase pkn1</fullName>
        <ecNumber evidence="2">2.7.11.1</ecNumber>
    </submittedName>
</protein>
<evidence type="ECO:0000313" key="2">
    <source>
        <dbReference type="EMBL" id="GAQ61280.1"/>
    </source>
</evidence>
<reference evidence="2 3" key="2">
    <citation type="journal article" date="2016" name="Genome Announc.">
        <title>Draft Genome Sequences of Streptomyces scabiei S58, Streptomyces turgidiscabies T45, and Streptomyces acidiscabies a10, the Pathogens of Potato Common Scab, Isolated in Japan.</title>
        <authorList>
            <person name="Tomihama T."/>
            <person name="Nishi Y."/>
            <person name="Sakai M."/>
            <person name="Ikenaga M."/>
            <person name="Okubo T."/>
            <person name="Ikeda S."/>
        </authorList>
    </citation>
    <scope>NUCLEOTIDE SEQUENCE [LARGE SCALE GENOMIC DNA]</scope>
    <source>
        <strain evidence="2 3">S58</strain>
    </source>
</reference>
<dbReference type="EC" id="2.7.11.1" evidence="2"/>
<dbReference type="PANTHER" id="PTHR23150">
    <property type="entry name" value="SULFATASE MODIFYING FACTOR 1, 2"/>
    <property type="match status" value="1"/>
</dbReference>
<dbReference type="InterPro" id="IPR001387">
    <property type="entry name" value="Cro/C1-type_HTH"/>
</dbReference>
<evidence type="ECO:0000259" key="1">
    <source>
        <dbReference type="Pfam" id="PF03781"/>
    </source>
</evidence>
<dbReference type="AlphaFoldDB" id="A0A117ECN8"/>
<dbReference type="RefSeq" id="WP_013000950.1">
    <property type="nucleotide sequence ID" value="NZ_BCMM01000005.1"/>
</dbReference>
<dbReference type="InterPro" id="IPR042095">
    <property type="entry name" value="SUMF_sf"/>
</dbReference>
<sequence length="307" mass="33902">MTTGVTRWTGREVTLLREALRMNGKDFAAKVGISTRQLVNWEGRGESIKPHPNNQAALDTLLSTSSPDAQWRFAQLLTEQAAVGHDERTEELLRRDPRTIRHPVDGKVMVLIEEGIYLSGSKGASIWVDTYRIDVYSTTNLDYEQFIRATGHRPPQHWTGQRCPSALHDHPVVWVTWHDADAYARWAGKALPTVSQWEKAARGPKGRSYPWGSDPTAAKCNTAESGIGGTTPVNRYQSGVSPYGVFDLCGNVWEWCSTPGTDGPNRYQLKGSAFSSPFERAAPALENAANSTMKDNDTGFRCIAAAP</sequence>
<dbReference type="Pfam" id="PF03781">
    <property type="entry name" value="FGE-sulfatase"/>
    <property type="match status" value="1"/>
</dbReference>
<dbReference type="SUPFAM" id="SSF56436">
    <property type="entry name" value="C-type lectin-like"/>
    <property type="match status" value="1"/>
</dbReference>